<dbReference type="GO" id="GO:0005886">
    <property type="term" value="C:plasma membrane"/>
    <property type="evidence" value="ECO:0007669"/>
    <property type="project" value="UniProtKB-SubCell"/>
</dbReference>
<comment type="subcellular location">
    <subcellularLocation>
        <location evidence="1">Cell inner membrane</location>
        <topology evidence="1">Multi-pass membrane protein</topology>
    </subcellularLocation>
</comment>
<keyword evidence="7 8" id="KW-0472">Membrane</keyword>
<dbReference type="KEGG" id="rvi:RVIR1_03150"/>
<dbReference type="PANTHER" id="PTHR30012">
    <property type="entry name" value="GENERAL SECRETION PATHWAY PROTEIN"/>
    <property type="match status" value="1"/>
</dbReference>
<dbReference type="RefSeq" id="WP_126322349.1">
    <property type="nucleotide sequence ID" value="NZ_AP018005.1"/>
</dbReference>
<evidence type="ECO:0000256" key="4">
    <source>
        <dbReference type="ARBA" id="ARBA00022519"/>
    </source>
</evidence>
<comment type="similarity">
    <text evidence="2">Belongs to the GSP F family.</text>
</comment>
<dbReference type="InterPro" id="IPR018076">
    <property type="entry name" value="T2SS_GspF_dom"/>
</dbReference>
<evidence type="ECO:0000259" key="9">
    <source>
        <dbReference type="Pfam" id="PF00482"/>
    </source>
</evidence>
<keyword evidence="5 8" id="KW-0812">Transmembrane</keyword>
<reference evidence="10 11" key="1">
    <citation type="submission" date="2017-03" db="EMBL/GenBank/DDBJ databases">
        <title>The genome sequence of Candidatus Rickettsiella viridis.</title>
        <authorList>
            <person name="Nikoh N."/>
            <person name="Tsuchida T."/>
            <person name="Yamaguchi K."/>
            <person name="Maeda T."/>
            <person name="Shigenobu S."/>
            <person name="Fukatsu T."/>
        </authorList>
    </citation>
    <scope>NUCLEOTIDE SEQUENCE [LARGE SCALE GENOMIC DNA]</scope>
    <source>
        <strain evidence="10 11">Ap-RA04</strain>
    </source>
</reference>
<evidence type="ECO:0000256" key="6">
    <source>
        <dbReference type="ARBA" id="ARBA00022989"/>
    </source>
</evidence>
<dbReference type="PANTHER" id="PTHR30012:SF7">
    <property type="entry name" value="PROTEIN TRANSPORT PROTEIN HOFC HOMOLOG"/>
    <property type="match status" value="1"/>
</dbReference>
<feature type="domain" description="Type II secretion system protein GspF" evidence="9">
    <location>
        <begin position="66"/>
        <end position="189"/>
    </location>
</feature>
<evidence type="ECO:0000313" key="10">
    <source>
        <dbReference type="EMBL" id="BBB14838.1"/>
    </source>
</evidence>
<keyword evidence="6 8" id="KW-1133">Transmembrane helix</keyword>
<sequence>MFNITKIYVWDGLTQSGKACKGKTLVSDTQLLRIKLRQEGIILKASKCRYNVVISKGIKAKELFIFTRQVARLLQAGLPLVQIFELLENNTNNLLLKEFINQLSLYIKNGYSLTEALQKNRPYFSEFHCSLIALGERTSHLELMLSRIAEHMQKNLKIKAALINVLIYPCMVIGVASFVFLALLIGVVPQFEQIFTEVGAQLPFLTRMVIYLSQFIGSIAVVTALFFLIVTVLFIFFQKNYLIVAIKRDQFLVKIPVVKKILSEVITARLSRALATALLSGLPLLDALQAIAGMTKNYVYKNAILSSCKLIQNGESFYQALFRQNILAPEVLQLIKLGEVSASLAEILNNVADMYEEKIDYFVSNLSKLAEPLLIIILGIMIGGLMIAMYLPIFKLGSVI</sequence>
<evidence type="ECO:0000313" key="11">
    <source>
        <dbReference type="Proteomes" id="UP000282483"/>
    </source>
</evidence>
<feature type="transmembrane region" description="Helical" evidence="8">
    <location>
        <begin position="161"/>
        <end position="188"/>
    </location>
</feature>
<accession>A0A2Z5UTQ7</accession>
<keyword evidence="4" id="KW-0997">Cell inner membrane</keyword>
<dbReference type="AlphaFoldDB" id="A0A2Z5UTQ7"/>
<dbReference type="FunFam" id="1.20.81.30:FF:000001">
    <property type="entry name" value="Type II secretion system protein F"/>
    <property type="match status" value="1"/>
</dbReference>
<keyword evidence="3" id="KW-1003">Cell membrane</keyword>
<evidence type="ECO:0000256" key="5">
    <source>
        <dbReference type="ARBA" id="ARBA00022692"/>
    </source>
</evidence>
<dbReference type="PRINTS" id="PR00812">
    <property type="entry name" value="BCTERIALGSPF"/>
</dbReference>
<feature type="domain" description="Type II secretion system protein GspF" evidence="9">
    <location>
        <begin position="271"/>
        <end position="392"/>
    </location>
</feature>
<dbReference type="Proteomes" id="UP000282483">
    <property type="component" value="Chromosome"/>
</dbReference>
<evidence type="ECO:0000256" key="2">
    <source>
        <dbReference type="ARBA" id="ARBA00005745"/>
    </source>
</evidence>
<dbReference type="Gene3D" id="1.20.81.30">
    <property type="entry name" value="Type II secretion system (T2SS), domain F"/>
    <property type="match status" value="2"/>
</dbReference>
<dbReference type="InterPro" id="IPR042094">
    <property type="entry name" value="T2SS_GspF_sf"/>
</dbReference>
<evidence type="ECO:0000256" key="1">
    <source>
        <dbReference type="ARBA" id="ARBA00004429"/>
    </source>
</evidence>
<evidence type="ECO:0000256" key="7">
    <source>
        <dbReference type="ARBA" id="ARBA00023136"/>
    </source>
</evidence>
<dbReference type="Pfam" id="PF00482">
    <property type="entry name" value="T2SSF"/>
    <property type="match status" value="2"/>
</dbReference>
<keyword evidence="11" id="KW-1185">Reference proteome</keyword>
<proteinExistence type="inferred from homology"/>
<evidence type="ECO:0000256" key="8">
    <source>
        <dbReference type="SAM" id="Phobius"/>
    </source>
</evidence>
<dbReference type="InterPro" id="IPR003004">
    <property type="entry name" value="GspF/PilC"/>
</dbReference>
<organism evidence="10 11">
    <name type="scientific">Candidatus Rickettsiella viridis</name>
    <dbReference type="NCBI Taxonomy" id="676208"/>
    <lineage>
        <taxon>Bacteria</taxon>
        <taxon>Pseudomonadati</taxon>
        <taxon>Pseudomonadota</taxon>
        <taxon>Gammaproteobacteria</taxon>
        <taxon>Legionellales</taxon>
        <taxon>Coxiellaceae</taxon>
        <taxon>Rickettsiella</taxon>
    </lineage>
</organism>
<name>A0A2Z5UTQ7_9COXI</name>
<feature type="transmembrane region" description="Helical" evidence="8">
    <location>
        <begin position="373"/>
        <end position="393"/>
    </location>
</feature>
<protein>
    <submittedName>
        <fullName evidence="10">Type 4 fimbrial assembly protein</fullName>
    </submittedName>
</protein>
<feature type="transmembrane region" description="Helical" evidence="8">
    <location>
        <begin position="208"/>
        <end position="237"/>
    </location>
</feature>
<dbReference type="OrthoDB" id="9805682at2"/>
<gene>
    <name evidence="10" type="primary">pilC</name>
    <name evidence="10" type="ORF">RVIR1_03150</name>
</gene>
<evidence type="ECO:0000256" key="3">
    <source>
        <dbReference type="ARBA" id="ARBA00022475"/>
    </source>
</evidence>
<dbReference type="GO" id="GO:0015628">
    <property type="term" value="P:protein secretion by the type II secretion system"/>
    <property type="evidence" value="ECO:0007669"/>
    <property type="project" value="TreeGrafter"/>
</dbReference>
<dbReference type="EMBL" id="AP018005">
    <property type="protein sequence ID" value="BBB14838.1"/>
    <property type="molecule type" value="Genomic_DNA"/>
</dbReference>